<organism evidence="3 4">
    <name type="scientific">Helobdella robusta</name>
    <name type="common">Californian leech</name>
    <dbReference type="NCBI Taxonomy" id="6412"/>
    <lineage>
        <taxon>Eukaryota</taxon>
        <taxon>Metazoa</taxon>
        <taxon>Spiralia</taxon>
        <taxon>Lophotrochozoa</taxon>
        <taxon>Annelida</taxon>
        <taxon>Clitellata</taxon>
        <taxon>Hirudinea</taxon>
        <taxon>Rhynchobdellida</taxon>
        <taxon>Glossiphoniidae</taxon>
        <taxon>Helobdella</taxon>
    </lineage>
</organism>
<gene>
    <name evidence="3" type="primary">20208227</name>
    <name evidence="2" type="ORF">HELRODRAFT_181808</name>
</gene>
<dbReference type="EMBL" id="AMQM01007815">
    <property type="status" value="NOT_ANNOTATED_CDS"/>
    <property type="molecule type" value="Genomic_DNA"/>
</dbReference>
<name>T1FHC8_HELRO</name>
<dbReference type="KEGG" id="hro:HELRODRAFT_181808"/>
<reference evidence="3" key="3">
    <citation type="submission" date="2015-06" db="UniProtKB">
        <authorList>
            <consortium name="EnsemblMetazoa"/>
        </authorList>
    </citation>
    <scope>IDENTIFICATION</scope>
</reference>
<dbReference type="EnsemblMetazoa" id="HelroT181808">
    <property type="protein sequence ID" value="HelroP181808"/>
    <property type="gene ID" value="HelroG181808"/>
</dbReference>
<feature type="region of interest" description="Disordered" evidence="1">
    <location>
        <begin position="23"/>
        <end position="46"/>
    </location>
</feature>
<proteinExistence type="predicted"/>
<accession>T1FHC8</accession>
<reference evidence="4" key="1">
    <citation type="submission" date="2012-12" db="EMBL/GenBank/DDBJ databases">
        <authorList>
            <person name="Hellsten U."/>
            <person name="Grimwood J."/>
            <person name="Chapman J.A."/>
            <person name="Shapiro H."/>
            <person name="Aerts A."/>
            <person name="Otillar R.P."/>
            <person name="Terry A.Y."/>
            <person name="Boore J.L."/>
            <person name="Simakov O."/>
            <person name="Marletaz F."/>
            <person name="Cho S.-J."/>
            <person name="Edsinger-Gonzales E."/>
            <person name="Havlak P."/>
            <person name="Kuo D.-H."/>
            <person name="Larsson T."/>
            <person name="Lv J."/>
            <person name="Arendt D."/>
            <person name="Savage R."/>
            <person name="Osoegawa K."/>
            <person name="de Jong P."/>
            <person name="Lindberg D.R."/>
            <person name="Seaver E.C."/>
            <person name="Weisblat D.A."/>
            <person name="Putnam N.H."/>
            <person name="Grigoriev I.V."/>
            <person name="Rokhsar D.S."/>
        </authorList>
    </citation>
    <scope>NUCLEOTIDE SEQUENCE</scope>
</reference>
<evidence type="ECO:0000256" key="1">
    <source>
        <dbReference type="SAM" id="MobiDB-lite"/>
    </source>
</evidence>
<dbReference type="GeneID" id="20208227"/>
<protein>
    <submittedName>
        <fullName evidence="2 3">Uncharacterized protein</fullName>
    </submittedName>
</protein>
<evidence type="ECO:0000313" key="2">
    <source>
        <dbReference type="EMBL" id="ESN92032.1"/>
    </source>
</evidence>
<dbReference type="CTD" id="20208227"/>
<keyword evidence="4" id="KW-1185">Reference proteome</keyword>
<sequence length="396" mass="45514">MSGSDENKNGEYAIKVVNVGTDETSKTFKKEKRKKEENEKYKKFSKESSSTFKGLPMFAGRPTAEQNINPFQRFLYHPFTSKNKTDDDKQNMTHKFMPPLPMLAPGSASPVPLLPPFIEPMPAYGAFLETTKNFPDNESEKSLEEVEEDFNELKGENPLDQPLSPFIPFAPVPAPKEAFEISTDIQCMIDEIEWQALQSRYGEEMITDALYQEYIRRANRIMKSHRNEEINKYGKCLKLIAQGAMHAHAKYSSKTKRDALKAIKASKANGPDKPVIEEKEDKVSDDEETKHLKREMLLLEYNFLKDRKFKGVFPEQDLLEKFIVDTFEDNLKLMLTQAREECWAKAAKELQAAKDKALDIEMLIQLQKIKNENPHAKDVTIEINPITKQKEIVVKN</sequence>
<evidence type="ECO:0000313" key="4">
    <source>
        <dbReference type="Proteomes" id="UP000015101"/>
    </source>
</evidence>
<dbReference type="HOGENOM" id="CLU_696929_0_0_1"/>
<reference evidence="2 4" key="2">
    <citation type="journal article" date="2013" name="Nature">
        <title>Insights into bilaterian evolution from three spiralian genomes.</title>
        <authorList>
            <person name="Simakov O."/>
            <person name="Marletaz F."/>
            <person name="Cho S.J."/>
            <person name="Edsinger-Gonzales E."/>
            <person name="Havlak P."/>
            <person name="Hellsten U."/>
            <person name="Kuo D.H."/>
            <person name="Larsson T."/>
            <person name="Lv J."/>
            <person name="Arendt D."/>
            <person name="Savage R."/>
            <person name="Osoegawa K."/>
            <person name="de Jong P."/>
            <person name="Grimwood J."/>
            <person name="Chapman J.A."/>
            <person name="Shapiro H."/>
            <person name="Aerts A."/>
            <person name="Otillar R.P."/>
            <person name="Terry A.Y."/>
            <person name="Boore J.L."/>
            <person name="Grigoriev I.V."/>
            <person name="Lindberg D.R."/>
            <person name="Seaver E.C."/>
            <person name="Weisblat D.A."/>
            <person name="Putnam N.H."/>
            <person name="Rokhsar D.S."/>
        </authorList>
    </citation>
    <scope>NUCLEOTIDE SEQUENCE</scope>
</reference>
<evidence type="ECO:0000313" key="3">
    <source>
        <dbReference type="EnsemblMetazoa" id="HelroP181808"/>
    </source>
</evidence>
<dbReference type="EMBL" id="KB097673">
    <property type="protein sequence ID" value="ESN92032.1"/>
    <property type="molecule type" value="Genomic_DNA"/>
</dbReference>
<dbReference type="RefSeq" id="XP_009029841.1">
    <property type="nucleotide sequence ID" value="XM_009031593.1"/>
</dbReference>
<dbReference type="Proteomes" id="UP000015101">
    <property type="component" value="Unassembled WGS sequence"/>
</dbReference>
<dbReference type="AlphaFoldDB" id="T1FHC8"/>
<dbReference type="InParanoid" id="T1FHC8"/>